<dbReference type="PaxDb" id="469381-Dpep_0848"/>
<evidence type="ECO:0000313" key="1">
    <source>
        <dbReference type="EMBL" id="EFC90874.1"/>
    </source>
</evidence>
<organism evidence="1 2">
    <name type="scientific">Dethiosulfovibrio peptidovorans DSM 11002</name>
    <dbReference type="NCBI Taxonomy" id="469381"/>
    <lineage>
        <taxon>Bacteria</taxon>
        <taxon>Thermotogati</taxon>
        <taxon>Synergistota</taxon>
        <taxon>Synergistia</taxon>
        <taxon>Synergistales</taxon>
        <taxon>Dethiosulfovibrionaceae</taxon>
        <taxon>Dethiosulfovibrio</taxon>
    </lineage>
</organism>
<comment type="caution">
    <text evidence="1">The sequence shown here is derived from an EMBL/GenBank/DDBJ whole genome shotgun (WGS) entry which is preliminary data.</text>
</comment>
<dbReference type="Gene3D" id="3.40.50.300">
    <property type="entry name" value="P-loop containing nucleotide triphosphate hydrolases"/>
    <property type="match status" value="1"/>
</dbReference>
<protein>
    <submittedName>
        <fullName evidence="1">Multidrug ABC transporter</fullName>
    </submittedName>
</protein>
<dbReference type="InterPro" id="IPR027417">
    <property type="entry name" value="P-loop_NTPase"/>
</dbReference>
<evidence type="ECO:0000313" key="2">
    <source>
        <dbReference type="Proteomes" id="UP000006427"/>
    </source>
</evidence>
<proteinExistence type="predicted"/>
<dbReference type="InterPro" id="IPR039421">
    <property type="entry name" value="Type_1_exporter"/>
</dbReference>
<dbReference type="Proteomes" id="UP000006427">
    <property type="component" value="Unassembled WGS sequence"/>
</dbReference>
<dbReference type="EMBL" id="ABTR02000001">
    <property type="protein sequence ID" value="EFC90874.1"/>
    <property type="molecule type" value="Genomic_DNA"/>
</dbReference>
<dbReference type="SUPFAM" id="SSF52540">
    <property type="entry name" value="P-loop containing nucleoside triphosphate hydrolases"/>
    <property type="match status" value="1"/>
</dbReference>
<dbReference type="PANTHER" id="PTHR43394">
    <property type="entry name" value="ATP-DEPENDENT PERMEASE MDL1, MITOCHONDRIAL"/>
    <property type="match status" value="1"/>
</dbReference>
<gene>
    <name evidence="1" type="ORF">Dpep_0848</name>
</gene>
<dbReference type="AlphaFoldDB" id="D2Z5X7"/>
<dbReference type="eggNOG" id="COG1132">
    <property type="taxonomic scope" value="Bacteria"/>
</dbReference>
<name>D2Z5X7_9BACT</name>
<keyword evidence="2" id="KW-1185">Reference proteome</keyword>
<reference evidence="1 2" key="1">
    <citation type="journal article" date="2010" name="Stand. Genomic Sci.">
        <title>Permanent draft genome sequence of Dethiosulfovibrio peptidovorans type strain (SEBR 4207).</title>
        <authorList>
            <person name="Labutti K."/>
            <person name="Mayilraj S."/>
            <person name="Clum A."/>
            <person name="Lucas S."/>
            <person name="Glavina Del Rio T."/>
            <person name="Nolan M."/>
            <person name="Tice H."/>
            <person name="Cheng J.F."/>
            <person name="Pitluck S."/>
            <person name="Liolios K."/>
            <person name="Ivanova N."/>
            <person name="Mavromatis K."/>
            <person name="Mikhailova N."/>
            <person name="Pati A."/>
            <person name="Goodwin L."/>
            <person name="Chen A."/>
            <person name="Palaniappan K."/>
            <person name="Land M."/>
            <person name="Hauser L."/>
            <person name="Chang Y.J."/>
            <person name="Jeffries C.D."/>
            <person name="Rohde M."/>
            <person name="Spring S."/>
            <person name="Goker M."/>
            <person name="Woyke T."/>
            <person name="Bristow J."/>
            <person name="Eisen J.A."/>
            <person name="Markowitz V."/>
            <person name="Hugenholtz P."/>
            <person name="Kyrpides N.C."/>
            <person name="Klenk H.P."/>
            <person name="Lapidus A."/>
        </authorList>
    </citation>
    <scope>NUCLEOTIDE SEQUENCE [LARGE SCALE GENOMIC DNA]</scope>
    <source>
        <strain evidence="1 2">DSM 11002</strain>
    </source>
</reference>
<dbReference type="GO" id="GO:0015421">
    <property type="term" value="F:ABC-type oligopeptide transporter activity"/>
    <property type="evidence" value="ECO:0007669"/>
    <property type="project" value="TreeGrafter"/>
</dbReference>
<dbReference type="PANTHER" id="PTHR43394:SF1">
    <property type="entry name" value="ATP-BINDING CASSETTE SUB-FAMILY B MEMBER 10, MITOCHONDRIAL"/>
    <property type="match status" value="1"/>
</dbReference>
<dbReference type="STRING" id="469381.Dpep_0848"/>
<sequence>MILKDTPIVILDEATAAIDPYNEHLIQMALDSLTKEKTVIVIAHNLKAIRNADSIVVMEDGRVECRGSHDDLLKTSRLYREMFDSRIDADRWRLKEEAKAC</sequence>
<accession>D2Z5X7</accession>